<organism evidence="2 3">
    <name type="scientific">Gossypium mustelinum</name>
    <name type="common">Cotton</name>
    <name type="synonym">Gossypium caicoense</name>
    <dbReference type="NCBI Taxonomy" id="34275"/>
    <lineage>
        <taxon>Eukaryota</taxon>
        <taxon>Viridiplantae</taxon>
        <taxon>Streptophyta</taxon>
        <taxon>Embryophyta</taxon>
        <taxon>Tracheophyta</taxon>
        <taxon>Spermatophyta</taxon>
        <taxon>Magnoliopsida</taxon>
        <taxon>eudicotyledons</taxon>
        <taxon>Gunneridae</taxon>
        <taxon>Pentapetalae</taxon>
        <taxon>rosids</taxon>
        <taxon>malvids</taxon>
        <taxon>Malvales</taxon>
        <taxon>Malvaceae</taxon>
        <taxon>Malvoideae</taxon>
        <taxon>Gossypium</taxon>
    </lineage>
</organism>
<evidence type="ECO:0000256" key="1">
    <source>
        <dbReference type="SAM" id="Phobius"/>
    </source>
</evidence>
<sequence>MTCVDSLILGALGLWPCWRVAGTTRLLGWLLESSSCGARRKRGRNPRVSCLGVTVWASWATLVLGPFGSVVMGLKSKILEMGQ</sequence>
<dbReference type="EMBL" id="CM017642">
    <property type="protein sequence ID" value="TYJ26578.1"/>
    <property type="molecule type" value="Genomic_DNA"/>
</dbReference>
<evidence type="ECO:0000313" key="3">
    <source>
        <dbReference type="Proteomes" id="UP000323597"/>
    </source>
</evidence>
<keyword evidence="1" id="KW-1133">Transmembrane helix</keyword>
<reference evidence="2 3" key="1">
    <citation type="submission" date="2019-07" db="EMBL/GenBank/DDBJ databases">
        <title>WGS assembly of Gossypium mustelinum.</title>
        <authorList>
            <person name="Chen Z.J."/>
            <person name="Sreedasyam A."/>
            <person name="Ando A."/>
            <person name="Song Q."/>
            <person name="De L."/>
            <person name="Hulse-Kemp A."/>
            <person name="Ding M."/>
            <person name="Ye W."/>
            <person name="Kirkbride R."/>
            <person name="Jenkins J."/>
            <person name="Plott C."/>
            <person name="Lovell J."/>
            <person name="Lin Y.-M."/>
            <person name="Vaughn R."/>
            <person name="Liu B."/>
            <person name="Li W."/>
            <person name="Simpson S."/>
            <person name="Scheffler B."/>
            <person name="Saski C."/>
            <person name="Grover C."/>
            <person name="Hu G."/>
            <person name="Conover J."/>
            <person name="Carlson J."/>
            <person name="Shu S."/>
            <person name="Boston L."/>
            <person name="Williams M."/>
            <person name="Peterson D."/>
            <person name="Mcgee K."/>
            <person name="Jones D."/>
            <person name="Wendel J."/>
            <person name="Stelly D."/>
            <person name="Grimwood J."/>
            <person name="Schmutz J."/>
        </authorList>
    </citation>
    <scope>NUCLEOTIDE SEQUENCE [LARGE SCALE GENOMIC DNA]</scope>
    <source>
        <strain evidence="2">1408120.09</strain>
    </source>
</reference>
<accession>A0A5D2YJF5</accession>
<protein>
    <submittedName>
        <fullName evidence="2">Uncharacterized protein</fullName>
    </submittedName>
</protein>
<name>A0A5D2YJF5_GOSMU</name>
<keyword evidence="1" id="KW-0472">Membrane</keyword>
<evidence type="ECO:0000313" key="2">
    <source>
        <dbReference type="EMBL" id="TYJ26578.1"/>
    </source>
</evidence>
<keyword evidence="3" id="KW-1185">Reference proteome</keyword>
<feature type="transmembrane region" description="Helical" evidence="1">
    <location>
        <begin position="48"/>
        <end position="74"/>
    </location>
</feature>
<dbReference type="AlphaFoldDB" id="A0A5D2YJF5"/>
<keyword evidence="1" id="KW-0812">Transmembrane</keyword>
<gene>
    <name evidence="2" type="ORF">E1A91_A07G129400v1</name>
</gene>
<proteinExistence type="predicted"/>
<dbReference type="Proteomes" id="UP000323597">
    <property type="component" value="Chromosome A07"/>
</dbReference>